<evidence type="ECO:0000256" key="1">
    <source>
        <dbReference type="SAM" id="MobiDB-lite"/>
    </source>
</evidence>
<organism evidence="3 4">
    <name type="scientific">Blyttiomyces helicus</name>
    <dbReference type="NCBI Taxonomy" id="388810"/>
    <lineage>
        <taxon>Eukaryota</taxon>
        <taxon>Fungi</taxon>
        <taxon>Fungi incertae sedis</taxon>
        <taxon>Chytridiomycota</taxon>
        <taxon>Chytridiomycota incertae sedis</taxon>
        <taxon>Chytridiomycetes</taxon>
        <taxon>Chytridiomycetes incertae sedis</taxon>
        <taxon>Blyttiomyces</taxon>
    </lineage>
</organism>
<feature type="transmembrane region" description="Helical" evidence="2">
    <location>
        <begin position="125"/>
        <end position="147"/>
    </location>
</feature>
<proteinExistence type="predicted"/>
<evidence type="ECO:0000256" key="2">
    <source>
        <dbReference type="SAM" id="Phobius"/>
    </source>
</evidence>
<keyword evidence="2" id="KW-0812">Transmembrane</keyword>
<evidence type="ECO:0000313" key="3">
    <source>
        <dbReference type="EMBL" id="RKO94309.1"/>
    </source>
</evidence>
<dbReference type="AlphaFoldDB" id="A0A4P9WMK9"/>
<keyword evidence="2" id="KW-0472">Membrane</keyword>
<evidence type="ECO:0000313" key="4">
    <source>
        <dbReference type="Proteomes" id="UP000269721"/>
    </source>
</evidence>
<feature type="region of interest" description="Disordered" evidence="1">
    <location>
        <begin position="189"/>
        <end position="227"/>
    </location>
</feature>
<keyword evidence="4" id="KW-1185">Reference proteome</keyword>
<keyword evidence="2" id="KW-1133">Transmembrane helix</keyword>
<feature type="transmembrane region" description="Helical" evidence="2">
    <location>
        <begin position="167"/>
        <end position="186"/>
    </location>
</feature>
<reference evidence="4" key="1">
    <citation type="journal article" date="2018" name="Nat. Microbiol.">
        <title>Leveraging single-cell genomics to expand the fungal tree of life.</title>
        <authorList>
            <person name="Ahrendt S.R."/>
            <person name="Quandt C.A."/>
            <person name="Ciobanu D."/>
            <person name="Clum A."/>
            <person name="Salamov A."/>
            <person name="Andreopoulos B."/>
            <person name="Cheng J.F."/>
            <person name="Woyke T."/>
            <person name="Pelin A."/>
            <person name="Henrissat B."/>
            <person name="Reynolds N.K."/>
            <person name="Benny G.L."/>
            <person name="Smith M.E."/>
            <person name="James T.Y."/>
            <person name="Grigoriev I.V."/>
        </authorList>
    </citation>
    <scope>NUCLEOTIDE SEQUENCE [LARGE SCALE GENOMIC DNA]</scope>
</reference>
<feature type="region of interest" description="Disordered" evidence="1">
    <location>
        <begin position="44"/>
        <end position="78"/>
    </location>
</feature>
<dbReference type="EMBL" id="KZ993937">
    <property type="protein sequence ID" value="RKO94309.1"/>
    <property type="molecule type" value="Genomic_DNA"/>
</dbReference>
<feature type="compositionally biased region" description="Low complexity" evidence="1">
    <location>
        <begin position="207"/>
        <end position="227"/>
    </location>
</feature>
<accession>A0A4P9WMK9</accession>
<name>A0A4P9WMK9_9FUNG</name>
<gene>
    <name evidence="3" type="ORF">BDK51DRAFT_42158</name>
</gene>
<dbReference type="Proteomes" id="UP000269721">
    <property type="component" value="Unassembled WGS sequence"/>
</dbReference>
<protein>
    <submittedName>
        <fullName evidence="3">Uncharacterized protein</fullName>
    </submittedName>
</protein>
<feature type="compositionally biased region" description="Pro residues" evidence="1">
    <location>
        <begin position="191"/>
        <end position="206"/>
    </location>
</feature>
<sequence>MQHETAVGRLVSSREPIKQVFWPTSSRSPKGADAASLRGISSASSAVGENKGGTPQPPRSSFSSATATATAEEESPNTTILSLPPIPIGPKLFIILEYYTVLVLRLAQAILLAAKLGSPLASARWAVIFLLVRLWAVWQLSTIIVALETLHRGVYLADTQRSELKTIVTLQIVAFVTVSVLLYTTLQTNRAPPPTPPPSSDRPPLQPQTSAQSSSSSPSSSSALAAASPVWSTAPKASGRRNSQLHAVIVAAAQGTRNQEPKNQDGRMTKVKVKQCAESETEQICRSGLETRRPIAGGGQIAQHETVRSRRPPENWFNSVRDAGLRPQSPLRNVELLAELCPGPLTRALRTTQRTSIIAAPDDIPVLAFGGAYLVAVEPAKFFDEPTLPFQTSKQYDVGLSTIATCKNCRPTSITHWAEFEPAALEWMQA</sequence>